<feature type="chain" id="PRO_5007285525" description="TM7S3/TM198-like domain-containing protein" evidence="7">
    <location>
        <begin position="22"/>
        <end position="565"/>
    </location>
</feature>
<dbReference type="AlphaFoldDB" id="A0A131YM17"/>
<keyword evidence="4 6" id="KW-0472">Membrane</keyword>
<dbReference type="Pfam" id="PF13886">
    <property type="entry name" value="TM7S3_TM198"/>
    <property type="match status" value="1"/>
</dbReference>
<evidence type="ECO:0000256" key="4">
    <source>
        <dbReference type="ARBA" id="ARBA00023136"/>
    </source>
</evidence>
<dbReference type="GO" id="GO:0043069">
    <property type="term" value="P:negative regulation of programmed cell death"/>
    <property type="evidence" value="ECO:0007669"/>
    <property type="project" value="TreeGrafter"/>
</dbReference>
<evidence type="ECO:0000313" key="9">
    <source>
        <dbReference type="EMBL" id="JAP79480.1"/>
    </source>
</evidence>
<feature type="transmembrane region" description="Helical" evidence="6">
    <location>
        <begin position="326"/>
        <end position="346"/>
    </location>
</feature>
<dbReference type="GO" id="GO:0005886">
    <property type="term" value="C:plasma membrane"/>
    <property type="evidence" value="ECO:0007669"/>
    <property type="project" value="TreeGrafter"/>
</dbReference>
<keyword evidence="2 6" id="KW-0812">Transmembrane</keyword>
<keyword evidence="7" id="KW-0732">Signal</keyword>
<feature type="region of interest" description="Disordered" evidence="5">
    <location>
        <begin position="536"/>
        <end position="565"/>
    </location>
</feature>
<feature type="transmembrane region" description="Helical" evidence="6">
    <location>
        <begin position="296"/>
        <end position="314"/>
    </location>
</feature>
<evidence type="ECO:0000256" key="1">
    <source>
        <dbReference type="ARBA" id="ARBA00004141"/>
    </source>
</evidence>
<proteinExistence type="predicted"/>
<feature type="transmembrane region" description="Helical" evidence="6">
    <location>
        <begin position="380"/>
        <end position="398"/>
    </location>
</feature>
<evidence type="ECO:0000256" key="3">
    <source>
        <dbReference type="ARBA" id="ARBA00022989"/>
    </source>
</evidence>
<evidence type="ECO:0000259" key="8">
    <source>
        <dbReference type="Pfam" id="PF13886"/>
    </source>
</evidence>
<protein>
    <recommendedName>
        <fullName evidence="8">TM7S3/TM198-like domain-containing protein</fullName>
    </recommendedName>
</protein>
<evidence type="ECO:0000256" key="6">
    <source>
        <dbReference type="SAM" id="Phobius"/>
    </source>
</evidence>
<comment type="subcellular location">
    <subcellularLocation>
        <location evidence="1">Membrane</location>
        <topology evidence="1">Multi-pass membrane protein</topology>
    </subcellularLocation>
</comment>
<evidence type="ECO:0000256" key="7">
    <source>
        <dbReference type="SAM" id="SignalP"/>
    </source>
</evidence>
<reference evidence="9" key="1">
    <citation type="journal article" date="2016" name="Ticks Tick Borne Dis.">
        <title>De novo assembly and annotation of the salivary gland transcriptome of Rhipicephalus appendiculatus male and female ticks during blood feeding.</title>
        <authorList>
            <person name="de Castro M.H."/>
            <person name="de Klerk D."/>
            <person name="Pienaar R."/>
            <person name="Latif A.A."/>
            <person name="Rees D.J."/>
            <person name="Mans B.J."/>
        </authorList>
    </citation>
    <scope>NUCLEOTIDE SEQUENCE</scope>
    <source>
        <tissue evidence="9">Salivary glands</tissue>
    </source>
</reference>
<dbReference type="EMBL" id="GEDV01009077">
    <property type="protein sequence ID" value="JAP79480.1"/>
    <property type="molecule type" value="Transcribed_RNA"/>
</dbReference>
<organism evidence="9">
    <name type="scientific">Rhipicephalus appendiculatus</name>
    <name type="common">Brown ear tick</name>
    <dbReference type="NCBI Taxonomy" id="34631"/>
    <lineage>
        <taxon>Eukaryota</taxon>
        <taxon>Metazoa</taxon>
        <taxon>Ecdysozoa</taxon>
        <taxon>Arthropoda</taxon>
        <taxon>Chelicerata</taxon>
        <taxon>Arachnida</taxon>
        <taxon>Acari</taxon>
        <taxon>Parasitiformes</taxon>
        <taxon>Ixodida</taxon>
        <taxon>Ixodoidea</taxon>
        <taxon>Ixodidae</taxon>
        <taxon>Rhipicephalinae</taxon>
        <taxon>Rhipicephalus</taxon>
        <taxon>Rhipicephalus</taxon>
    </lineage>
</organism>
<feature type="transmembrane region" description="Helical" evidence="6">
    <location>
        <begin position="410"/>
        <end position="428"/>
    </location>
</feature>
<dbReference type="Pfam" id="PF25992">
    <property type="entry name" value="Ig_TM7SF3_N"/>
    <property type="match status" value="1"/>
</dbReference>
<accession>A0A131YM17</accession>
<feature type="domain" description="TM7S3/TM198-like" evidence="8">
    <location>
        <begin position="304"/>
        <end position="507"/>
    </location>
</feature>
<feature type="transmembrane region" description="Helical" evidence="6">
    <location>
        <begin position="489"/>
        <end position="508"/>
    </location>
</feature>
<keyword evidence="3 6" id="KW-1133">Transmembrane helix</keyword>
<dbReference type="InterPro" id="IPR025256">
    <property type="entry name" value="TM7S3/TM198-like_dom"/>
</dbReference>
<dbReference type="PANTHER" id="PTHR15937:SF3">
    <property type="entry name" value="TRANSMEMBRANE 7 SUPERFAMILY MEMBER 3"/>
    <property type="match status" value="1"/>
</dbReference>
<sequence>MKMKPTVIVLCFLCLFHDGESKGEQLKVSNEVSVDVSSGLRTYHVRTSLPGRSVAAFHAHDIPSDATYLLFQAHTQNAPVTIAYSAKTPPDTTASDTGTNTGLVVMLKAWDTDSTTYVHNSNIDNVTVLLVVSLHSSKDPVPGGCNMEFPVEVSPFLRLVMKTTELAVEFQHASGGVPREAQTPKCSRNLPFFRYDLYVYYLDQWDLSEEHYLEAVSKMLDPSSVKSNAHQVKAYRENPKTRALFLTYPGEGAVYSVLVEQVTWDGTVHEAAYVPVATYGCLWYSQSQTCRRLESAWGLVVALLLSIAGLIICFRGHRFFSFQMFFFGFLVFSLISFMVFIAITRASARDGLLAALLGGVLGGMMWMAVWWLFAIPVLSISLSGLTLGFLVAATLLFTPLGEVAFLQSSLSYWVFISCIMLLPALLLLPQAKLLSVVSCSLVGGYCTILAADQYLGTSLSYVVLNVVRRSLVPGGYQASNTVPFQLNDVLLSMTWASLFALGTVLQLWSERGRAPFPQSPYHKWIRDRSSASQPLLATTQLPPPTYGSIGGNAPPYEPPPSYNSY</sequence>
<evidence type="ECO:0000256" key="2">
    <source>
        <dbReference type="ARBA" id="ARBA00022692"/>
    </source>
</evidence>
<feature type="transmembrane region" description="Helical" evidence="6">
    <location>
        <begin position="433"/>
        <end position="451"/>
    </location>
</feature>
<feature type="transmembrane region" description="Helical" evidence="6">
    <location>
        <begin position="352"/>
        <end position="373"/>
    </location>
</feature>
<feature type="compositionally biased region" description="Pro residues" evidence="5">
    <location>
        <begin position="555"/>
        <end position="565"/>
    </location>
</feature>
<dbReference type="PANTHER" id="PTHR15937">
    <property type="entry name" value="TRANSMEMBRANE 7 SUPERFAMILY MEMBER 3"/>
    <property type="match status" value="1"/>
</dbReference>
<evidence type="ECO:0000256" key="5">
    <source>
        <dbReference type="SAM" id="MobiDB-lite"/>
    </source>
</evidence>
<name>A0A131YM17_RHIAP</name>
<feature type="signal peptide" evidence="7">
    <location>
        <begin position="1"/>
        <end position="21"/>
    </location>
</feature>
<dbReference type="InterPro" id="IPR042502">
    <property type="entry name" value="TM7SF3"/>
</dbReference>